<organism evidence="2 3">
    <name type="scientific">Glossina palpalis gambiensis</name>
    <dbReference type="NCBI Taxonomy" id="67801"/>
    <lineage>
        <taxon>Eukaryota</taxon>
        <taxon>Metazoa</taxon>
        <taxon>Ecdysozoa</taxon>
        <taxon>Arthropoda</taxon>
        <taxon>Hexapoda</taxon>
        <taxon>Insecta</taxon>
        <taxon>Pterygota</taxon>
        <taxon>Neoptera</taxon>
        <taxon>Endopterygota</taxon>
        <taxon>Diptera</taxon>
        <taxon>Brachycera</taxon>
        <taxon>Muscomorpha</taxon>
        <taxon>Hippoboscoidea</taxon>
        <taxon>Glossinidae</taxon>
        <taxon>Glossina</taxon>
    </lineage>
</organism>
<dbReference type="EMBL" id="JXJN01013793">
    <property type="status" value="NOT_ANNOTATED_CDS"/>
    <property type="molecule type" value="Genomic_DNA"/>
</dbReference>
<reference evidence="3" key="1">
    <citation type="submission" date="2015-01" db="EMBL/GenBank/DDBJ databases">
        <authorList>
            <person name="Aksoy S."/>
            <person name="Warren W."/>
            <person name="Wilson R.K."/>
        </authorList>
    </citation>
    <scope>NUCLEOTIDE SEQUENCE [LARGE SCALE GENOMIC DNA]</scope>
    <source>
        <strain evidence="3">IAEA</strain>
    </source>
</reference>
<dbReference type="Proteomes" id="UP000092460">
    <property type="component" value="Unassembled WGS sequence"/>
</dbReference>
<keyword evidence="1" id="KW-1133">Transmembrane helix</keyword>
<sequence>MMLITSAKKFCNSIQNHLTSSLKVITLRILYDFMKGSFKTLKLLSFLFVILNTIFINQPFVKAIYVCYISHQLSREENSRTVLC</sequence>
<keyword evidence="1" id="KW-0472">Membrane</keyword>
<evidence type="ECO:0000313" key="2">
    <source>
        <dbReference type="EnsemblMetazoa" id="GPPI029038-PA"/>
    </source>
</evidence>
<evidence type="ECO:0000256" key="1">
    <source>
        <dbReference type="SAM" id="Phobius"/>
    </source>
</evidence>
<keyword evidence="3" id="KW-1185">Reference proteome</keyword>
<reference evidence="2" key="2">
    <citation type="submission" date="2020-05" db="UniProtKB">
        <authorList>
            <consortium name="EnsemblMetazoa"/>
        </authorList>
    </citation>
    <scope>IDENTIFICATION</scope>
    <source>
        <strain evidence="2">IAEA</strain>
    </source>
</reference>
<feature type="transmembrane region" description="Helical" evidence="1">
    <location>
        <begin position="43"/>
        <end position="61"/>
    </location>
</feature>
<evidence type="ECO:0000313" key="3">
    <source>
        <dbReference type="Proteomes" id="UP000092460"/>
    </source>
</evidence>
<accession>A0A1B0BG87</accession>
<dbReference type="EnsemblMetazoa" id="GPPI029038-RA">
    <property type="protein sequence ID" value="GPPI029038-PA"/>
    <property type="gene ID" value="GPPI029038"/>
</dbReference>
<keyword evidence="1" id="KW-0812">Transmembrane</keyword>
<dbReference type="VEuPathDB" id="VectorBase:GPPI029038"/>
<name>A0A1B0BG87_9MUSC</name>
<proteinExistence type="predicted"/>
<protein>
    <submittedName>
        <fullName evidence="2">Uncharacterized protein</fullName>
    </submittedName>
</protein>
<dbReference type="AlphaFoldDB" id="A0A1B0BG87"/>